<dbReference type="Gene3D" id="3.40.50.300">
    <property type="entry name" value="P-loop containing nucleotide triphosphate hydrolases"/>
    <property type="match status" value="1"/>
</dbReference>
<evidence type="ECO:0000256" key="9">
    <source>
        <dbReference type="SAM" id="MobiDB-lite"/>
    </source>
</evidence>
<dbReference type="Pfam" id="PF00664">
    <property type="entry name" value="ABC_membrane"/>
    <property type="match status" value="1"/>
</dbReference>
<dbReference type="STRING" id="83401.SAMN05421742_102350"/>
<name>A0A1G7WX17_9PROT</name>
<evidence type="ECO:0000256" key="4">
    <source>
        <dbReference type="ARBA" id="ARBA00022692"/>
    </source>
</evidence>
<evidence type="ECO:0000259" key="11">
    <source>
        <dbReference type="PROSITE" id="PS50893"/>
    </source>
</evidence>
<dbReference type="InterPro" id="IPR011527">
    <property type="entry name" value="ABC1_TM_dom"/>
</dbReference>
<evidence type="ECO:0000256" key="7">
    <source>
        <dbReference type="ARBA" id="ARBA00022989"/>
    </source>
</evidence>
<dbReference type="InterPro" id="IPR039421">
    <property type="entry name" value="Type_1_exporter"/>
</dbReference>
<reference evidence="14" key="1">
    <citation type="submission" date="2016-10" db="EMBL/GenBank/DDBJ databases">
        <authorList>
            <person name="Varghese N."/>
            <person name="Submissions S."/>
        </authorList>
    </citation>
    <scope>NUCLEOTIDE SEQUENCE [LARGE SCALE GENOMIC DNA]</scope>
    <source>
        <strain evidence="14">930I</strain>
    </source>
</reference>
<sequence>MKNWLNTLRQFGVRPHEAALVVLLALLSTLAEAAGVGIFLPILQFIQKQGDLAALTEASGLWAHAVAGARWLGLEVTLALLLVIAFSLFLARQAFTYLRLLFELGLNERTKMTVRADLFRRYLAAAADYHDRTPIGDLINAMTTELTRALVALLGPLQITSYGLIAATYLVILFLLSWPMTLAALALGALTALALGRWMRQTRHQGNALANANSEASSFLINRMGSPRLVRLSGTEAAEIAEMDGLVDRQRQRGVRVGRLQARTEVVLEPVFIAFSCVFLYVATTHAGMGLEEIGLFSVIALRLIPVIKSLVKQRQGVLAAQGALEMVLGRAAAMRAASEGPGGGRPYPGLSREVRFEKVTYAYPDSPRSALRGINLTIRKGEMLALVGPSGSGKSTLIDLLPGLRTPQGGRVLFDGVPADSFTRASLRRAIAYAPQSAQLFNGTAGDHIRYGNPEADRAAVQRAAELAGADAFLRQLPQGYDTPIGDGGVRLSGGQRQRLDLARAIVRGADILILDEPTANLDPDSEDAFRQALERLHRETETTILIVAHRLSTVTHADRIAVLVDGQLQAIGTHADLVGSDTWYARAFQQFHAAAHTPAATRPHPSASPLSAPTA</sequence>
<dbReference type="InterPro" id="IPR003439">
    <property type="entry name" value="ABC_transporter-like_ATP-bd"/>
</dbReference>
<evidence type="ECO:0000256" key="3">
    <source>
        <dbReference type="ARBA" id="ARBA00022475"/>
    </source>
</evidence>
<dbReference type="PROSITE" id="PS00211">
    <property type="entry name" value="ABC_TRANSPORTER_1"/>
    <property type="match status" value="1"/>
</dbReference>
<dbReference type="Pfam" id="PF00005">
    <property type="entry name" value="ABC_tran"/>
    <property type="match status" value="1"/>
</dbReference>
<gene>
    <name evidence="13" type="ORF">SAMN05421742_102350</name>
</gene>
<dbReference type="GO" id="GO:0034040">
    <property type="term" value="F:ATPase-coupled lipid transmembrane transporter activity"/>
    <property type="evidence" value="ECO:0007669"/>
    <property type="project" value="TreeGrafter"/>
</dbReference>
<feature type="transmembrane region" description="Helical" evidence="10">
    <location>
        <begin position="266"/>
        <end position="288"/>
    </location>
</feature>
<proteinExistence type="predicted"/>
<evidence type="ECO:0000256" key="8">
    <source>
        <dbReference type="ARBA" id="ARBA00023136"/>
    </source>
</evidence>
<evidence type="ECO:0000256" key="6">
    <source>
        <dbReference type="ARBA" id="ARBA00022840"/>
    </source>
</evidence>
<dbReference type="GO" id="GO:0005886">
    <property type="term" value="C:plasma membrane"/>
    <property type="evidence" value="ECO:0007669"/>
    <property type="project" value="UniProtKB-SubCell"/>
</dbReference>
<feature type="region of interest" description="Disordered" evidence="9">
    <location>
        <begin position="598"/>
        <end position="617"/>
    </location>
</feature>
<evidence type="ECO:0000313" key="13">
    <source>
        <dbReference type="EMBL" id="SDG76465.1"/>
    </source>
</evidence>
<evidence type="ECO:0000256" key="10">
    <source>
        <dbReference type="SAM" id="Phobius"/>
    </source>
</evidence>
<dbReference type="Proteomes" id="UP000217076">
    <property type="component" value="Unassembled WGS sequence"/>
</dbReference>
<evidence type="ECO:0000259" key="12">
    <source>
        <dbReference type="PROSITE" id="PS50929"/>
    </source>
</evidence>
<keyword evidence="8 10" id="KW-0472">Membrane</keyword>
<organism evidence="13 14">
    <name type="scientific">Roseospirillum parvum</name>
    <dbReference type="NCBI Taxonomy" id="83401"/>
    <lineage>
        <taxon>Bacteria</taxon>
        <taxon>Pseudomonadati</taxon>
        <taxon>Pseudomonadota</taxon>
        <taxon>Alphaproteobacteria</taxon>
        <taxon>Rhodospirillales</taxon>
        <taxon>Rhodospirillaceae</taxon>
        <taxon>Roseospirillum</taxon>
    </lineage>
</organism>
<keyword evidence="7 10" id="KW-1133">Transmembrane helix</keyword>
<comment type="subcellular location">
    <subcellularLocation>
        <location evidence="1">Cell membrane</location>
        <topology evidence="1">Multi-pass membrane protein</topology>
    </subcellularLocation>
</comment>
<protein>
    <submittedName>
        <fullName evidence="13">ATP-binding cassette, subfamily B, MsbA</fullName>
    </submittedName>
</protein>
<evidence type="ECO:0000256" key="2">
    <source>
        <dbReference type="ARBA" id="ARBA00022448"/>
    </source>
</evidence>
<keyword evidence="2" id="KW-0813">Transport</keyword>
<feature type="compositionally biased region" description="Low complexity" evidence="9">
    <location>
        <begin position="598"/>
        <end position="611"/>
    </location>
</feature>
<dbReference type="PROSITE" id="PS50929">
    <property type="entry name" value="ABC_TM1F"/>
    <property type="match status" value="1"/>
</dbReference>
<dbReference type="SMART" id="SM00382">
    <property type="entry name" value="AAA"/>
    <property type="match status" value="1"/>
</dbReference>
<keyword evidence="6 13" id="KW-0067">ATP-binding</keyword>
<dbReference type="EMBL" id="FNCV01000002">
    <property type="protein sequence ID" value="SDG76465.1"/>
    <property type="molecule type" value="Genomic_DNA"/>
</dbReference>
<dbReference type="OrthoDB" id="9804259at2"/>
<dbReference type="GO" id="GO:0005524">
    <property type="term" value="F:ATP binding"/>
    <property type="evidence" value="ECO:0007669"/>
    <property type="project" value="UniProtKB-KW"/>
</dbReference>
<keyword evidence="4 10" id="KW-0812">Transmembrane</keyword>
<keyword evidence="14" id="KW-1185">Reference proteome</keyword>
<evidence type="ECO:0000256" key="5">
    <source>
        <dbReference type="ARBA" id="ARBA00022741"/>
    </source>
</evidence>
<feature type="transmembrane region" description="Helical" evidence="10">
    <location>
        <begin position="149"/>
        <end position="172"/>
    </location>
</feature>
<dbReference type="InterPro" id="IPR017871">
    <property type="entry name" value="ABC_transporter-like_CS"/>
</dbReference>
<feature type="transmembrane region" description="Helical" evidence="10">
    <location>
        <begin position="71"/>
        <end position="91"/>
    </location>
</feature>
<dbReference type="FunFam" id="3.40.50.300:FF:000221">
    <property type="entry name" value="Multidrug ABC transporter ATP-binding protein"/>
    <property type="match status" value="1"/>
</dbReference>
<dbReference type="PANTHER" id="PTHR24221">
    <property type="entry name" value="ATP-BINDING CASSETTE SUB-FAMILY B"/>
    <property type="match status" value="1"/>
</dbReference>
<evidence type="ECO:0000256" key="1">
    <source>
        <dbReference type="ARBA" id="ARBA00004651"/>
    </source>
</evidence>
<dbReference type="RefSeq" id="WP_092616241.1">
    <property type="nucleotide sequence ID" value="NZ_FNCV01000002.1"/>
</dbReference>
<dbReference type="PROSITE" id="PS50893">
    <property type="entry name" value="ABC_TRANSPORTER_2"/>
    <property type="match status" value="1"/>
</dbReference>
<dbReference type="InterPro" id="IPR003593">
    <property type="entry name" value="AAA+_ATPase"/>
</dbReference>
<dbReference type="SUPFAM" id="SSF52540">
    <property type="entry name" value="P-loop containing nucleoside triphosphate hydrolases"/>
    <property type="match status" value="1"/>
</dbReference>
<keyword evidence="3" id="KW-1003">Cell membrane</keyword>
<evidence type="ECO:0000313" key="14">
    <source>
        <dbReference type="Proteomes" id="UP000217076"/>
    </source>
</evidence>
<dbReference type="AlphaFoldDB" id="A0A1G7WX17"/>
<dbReference type="PANTHER" id="PTHR24221:SF654">
    <property type="entry name" value="ATP-BINDING CASSETTE SUB-FAMILY B MEMBER 6"/>
    <property type="match status" value="1"/>
</dbReference>
<feature type="domain" description="ABC transporter" evidence="11">
    <location>
        <begin position="355"/>
        <end position="592"/>
    </location>
</feature>
<dbReference type="Gene3D" id="1.20.1560.10">
    <property type="entry name" value="ABC transporter type 1, transmembrane domain"/>
    <property type="match status" value="1"/>
</dbReference>
<dbReference type="InterPro" id="IPR036640">
    <property type="entry name" value="ABC1_TM_sf"/>
</dbReference>
<dbReference type="InterPro" id="IPR027417">
    <property type="entry name" value="P-loop_NTPase"/>
</dbReference>
<keyword evidence="5" id="KW-0547">Nucleotide-binding</keyword>
<dbReference type="SUPFAM" id="SSF90123">
    <property type="entry name" value="ABC transporter transmembrane region"/>
    <property type="match status" value="1"/>
</dbReference>
<dbReference type="GO" id="GO:0140359">
    <property type="term" value="F:ABC-type transporter activity"/>
    <property type="evidence" value="ECO:0007669"/>
    <property type="project" value="InterPro"/>
</dbReference>
<dbReference type="GO" id="GO:0016887">
    <property type="term" value="F:ATP hydrolysis activity"/>
    <property type="evidence" value="ECO:0007669"/>
    <property type="project" value="InterPro"/>
</dbReference>
<feature type="transmembrane region" description="Helical" evidence="10">
    <location>
        <begin position="178"/>
        <end position="196"/>
    </location>
</feature>
<feature type="domain" description="ABC transmembrane type-1" evidence="12">
    <location>
        <begin position="19"/>
        <end position="312"/>
    </location>
</feature>
<accession>A0A1G7WX17</accession>